<feature type="compositionally biased region" description="Basic residues" evidence="1">
    <location>
        <begin position="197"/>
        <end position="208"/>
    </location>
</feature>
<name>A0A084AVX9_STACB</name>
<gene>
    <name evidence="2" type="ORF">S7711_10537</name>
</gene>
<reference evidence="2 3" key="1">
    <citation type="journal article" date="2014" name="BMC Genomics">
        <title>Comparative genome sequencing reveals chemotype-specific gene clusters in the toxigenic black mold Stachybotrys.</title>
        <authorList>
            <person name="Semeiks J."/>
            <person name="Borek D."/>
            <person name="Otwinowski Z."/>
            <person name="Grishin N.V."/>
        </authorList>
    </citation>
    <scope>NUCLEOTIDE SEQUENCE [LARGE SCALE GENOMIC DNA]</scope>
    <source>
        <strain evidence="3">CBS 109288 / IBT 7711</strain>
    </source>
</reference>
<dbReference type="EMBL" id="KL648525">
    <property type="protein sequence ID" value="KEY69458.1"/>
    <property type="molecule type" value="Genomic_DNA"/>
</dbReference>
<evidence type="ECO:0000313" key="2">
    <source>
        <dbReference type="EMBL" id="KEY69458.1"/>
    </source>
</evidence>
<sequence>MMATKENHISPWQSKALESGRTPLPNAPGERPWLDETSRTKLSAVRIPLPLTYTKGCSVWFLLTTLPLTLDALKQEWSKQKKFDTMARGRQTKPLREAVPVFHGLCLITEDEFADLNCPVGHHGNHRASQVNDITAEEEPSEAANVTEVEVDDLTVQTAPVTKAKMTRIVIRKKTFIATPASKDVDSTPETSVSTPKKGKKRPLPASV</sequence>
<feature type="region of interest" description="Disordered" evidence="1">
    <location>
        <begin position="1"/>
        <end position="35"/>
    </location>
</feature>
<evidence type="ECO:0000256" key="1">
    <source>
        <dbReference type="SAM" id="MobiDB-lite"/>
    </source>
</evidence>
<feature type="region of interest" description="Disordered" evidence="1">
    <location>
        <begin position="180"/>
        <end position="208"/>
    </location>
</feature>
<protein>
    <submittedName>
        <fullName evidence="2">Uncharacterized protein</fullName>
    </submittedName>
</protein>
<dbReference type="HOGENOM" id="CLU_1321657_0_0_1"/>
<organism evidence="2 3">
    <name type="scientific">Stachybotrys chartarum (strain CBS 109288 / IBT 7711)</name>
    <name type="common">Toxic black mold</name>
    <name type="synonym">Stilbospora chartarum</name>
    <dbReference type="NCBI Taxonomy" id="1280523"/>
    <lineage>
        <taxon>Eukaryota</taxon>
        <taxon>Fungi</taxon>
        <taxon>Dikarya</taxon>
        <taxon>Ascomycota</taxon>
        <taxon>Pezizomycotina</taxon>
        <taxon>Sordariomycetes</taxon>
        <taxon>Hypocreomycetidae</taxon>
        <taxon>Hypocreales</taxon>
        <taxon>Stachybotryaceae</taxon>
        <taxon>Stachybotrys</taxon>
    </lineage>
</organism>
<proteinExistence type="predicted"/>
<dbReference type="AlphaFoldDB" id="A0A084AVX9"/>
<evidence type="ECO:0000313" key="3">
    <source>
        <dbReference type="Proteomes" id="UP000028045"/>
    </source>
</evidence>
<dbReference type="Proteomes" id="UP000028045">
    <property type="component" value="Unassembled WGS sequence"/>
</dbReference>
<dbReference type="OrthoDB" id="5132974at2759"/>
<accession>A0A084AVX9</accession>
<keyword evidence="3" id="KW-1185">Reference proteome</keyword>